<protein>
    <submittedName>
        <fullName evidence="2">MerC mercury resistance protein</fullName>
    </submittedName>
</protein>
<gene>
    <name evidence="2" type="ORF">SAMN05192560_1188</name>
</gene>
<evidence type="ECO:0000256" key="1">
    <source>
        <dbReference type="SAM" id="Phobius"/>
    </source>
</evidence>
<organism evidence="2 3">
    <name type="scientific">Methylobacillus rhizosphaerae</name>
    <dbReference type="NCBI Taxonomy" id="551994"/>
    <lineage>
        <taxon>Bacteria</taxon>
        <taxon>Pseudomonadati</taxon>
        <taxon>Pseudomonadota</taxon>
        <taxon>Betaproteobacteria</taxon>
        <taxon>Nitrosomonadales</taxon>
        <taxon>Methylophilaceae</taxon>
        <taxon>Methylobacillus</taxon>
    </lineage>
</organism>
<evidence type="ECO:0000313" key="3">
    <source>
        <dbReference type="Proteomes" id="UP000198305"/>
    </source>
</evidence>
<dbReference type="InterPro" id="IPR004891">
    <property type="entry name" value="Mercury-R_MerC"/>
</dbReference>
<dbReference type="Pfam" id="PF03203">
    <property type="entry name" value="MerC"/>
    <property type="match status" value="1"/>
</dbReference>
<name>A0A238ZAP7_9PROT</name>
<keyword evidence="1" id="KW-1133">Transmembrane helix</keyword>
<evidence type="ECO:0000313" key="2">
    <source>
        <dbReference type="EMBL" id="SNR80615.1"/>
    </source>
</evidence>
<feature type="transmembrane region" description="Helical" evidence="1">
    <location>
        <begin position="25"/>
        <end position="48"/>
    </location>
</feature>
<dbReference type="EMBL" id="FZOA01000004">
    <property type="protein sequence ID" value="SNR80615.1"/>
    <property type="molecule type" value="Genomic_DNA"/>
</dbReference>
<dbReference type="GO" id="GO:0016020">
    <property type="term" value="C:membrane"/>
    <property type="evidence" value="ECO:0007669"/>
    <property type="project" value="InterPro"/>
</dbReference>
<feature type="transmembrane region" description="Helical" evidence="1">
    <location>
        <begin position="54"/>
        <end position="71"/>
    </location>
</feature>
<keyword evidence="3" id="KW-1185">Reference proteome</keyword>
<dbReference type="Proteomes" id="UP000198305">
    <property type="component" value="Unassembled WGS sequence"/>
</dbReference>
<accession>A0A238ZAP7</accession>
<dbReference type="AlphaFoldDB" id="A0A238ZAP7"/>
<sequence length="141" mass="15480">MNCFEAFIIRFSTQKLINWDRMGNLVSWLCLIHCTVLPWLAFILPLSFLLDDSVHLWLFVALFPAAVFGAWSGWLHHGNGRPSLLLAIGLALVGCATFIPMSAAAEIALTIPGSLFLITGHTLNRRLQRIAHIAGARATSA</sequence>
<dbReference type="GO" id="GO:0015097">
    <property type="term" value="F:mercury ion transmembrane transporter activity"/>
    <property type="evidence" value="ECO:0007669"/>
    <property type="project" value="InterPro"/>
</dbReference>
<keyword evidence="1" id="KW-0472">Membrane</keyword>
<reference evidence="3" key="1">
    <citation type="submission" date="2017-06" db="EMBL/GenBank/DDBJ databases">
        <authorList>
            <person name="Varghese N."/>
            <person name="Submissions S."/>
        </authorList>
    </citation>
    <scope>NUCLEOTIDE SEQUENCE [LARGE SCALE GENOMIC DNA]</scope>
    <source>
        <strain evidence="3">Ca-68</strain>
    </source>
</reference>
<feature type="transmembrane region" description="Helical" evidence="1">
    <location>
        <begin position="83"/>
        <end position="101"/>
    </location>
</feature>
<keyword evidence="1" id="KW-0812">Transmembrane</keyword>
<proteinExistence type="predicted"/>